<sequence length="349" mass="38371">MLKLFSLKAKFTVAAVLLGAILSSCGGTADSGSNSQLQRIQDRGVLKCGVSGELPGFSFIQPDGNYAGLDVDICRAVAAAIFDDPSKVEYRNLNAKERFSALQSGEVDILSRNTTWTLSRDSSNKLSFAPVVFYDGQGMMVRKSSGIQRLADFEGKAICTQTGTTTERNLTDQMRKLGVNFNPIVFEDINLAYTAYTEGRCEGVTSDRSQLVSRRSKFPDASEHVILEEVMSKEPLAPAVNDGDDQWYDVVKWVIYSTIEAEELGIQSDNLETFSNSNDPVVARFLGQEDTLGESLGLSNDFAARVIKHVGNYGEIYDRNLGPQTPLKLERGQNQLWSQGGLLYANPFR</sequence>
<comment type="caution">
    <text evidence="7">The sequence shown here is derived from an EMBL/GenBank/DDBJ whole genome shotgun (WGS) entry which is preliminary data.</text>
</comment>
<dbReference type="EMBL" id="JTHE03000009">
    <property type="protein sequence ID" value="MCM1981513.1"/>
    <property type="molecule type" value="Genomic_DNA"/>
</dbReference>
<evidence type="ECO:0000256" key="4">
    <source>
        <dbReference type="RuleBase" id="RU003744"/>
    </source>
</evidence>
<dbReference type="Gene3D" id="3.40.190.10">
    <property type="entry name" value="Periplasmic binding protein-like II"/>
    <property type="match status" value="2"/>
</dbReference>
<feature type="chain" id="PRO_5044763521" evidence="5">
    <location>
        <begin position="30"/>
        <end position="349"/>
    </location>
</feature>
<dbReference type="InterPro" id="IPR051455">
    <property type="entry name" value="Bact_solute-bind_prot3"/>
</dbReference>
<evidence type="ECO:0000313" key="7">
    <source>
        <dbReference type="EMBL" id="MCM1981513.1"/>
    </source>
</evidence>
<proteinExistence type="inferred from homology"/>
<name>A0ABD4SYS4_9CYAN</name>
<keyword evidence="8" id="KW-1185">Reference proteome</keyword>
<protein>
    <submittedName>
        <fullName evidence="7">Amino acid ABC transporter substrate-binding protein</fullName>
    </submittedName>
</protein>
<evidence type="ECO:0000256" key="1">
    <source>
        <dbReference type="ARBA" id="ARBA00010333"/>
    </source>
</evidence>
<evidence type="ECO:0000256" key="3">
    <source>
        <dbReference type="ARBA" id="ARBA00022729"/>
    </source>
</evidence>
<reference evidence="7 8" key="1">
    <citation type="journal article" date="2015" name="Genome Announc.">
        <title>Draft Genome Sequence of Filamentous Marine Cyanobacterium Lyngbya confervoides Strain BDU141951.</title>
        <authorList>
            <person name="Chandrababunaidu M.M."/>
            <person name="Sen D."/>
            <person name="Tripathy S."/>
        </authorList>
    </citation>
    <scope>NUCLEOTIDE SEQUENCE [LARGE SCALE GENOMIC DNA]</scope>
    <source>
        <strain evidence="7 8">BDU141951</strain>
    </source>
</reference>
<dbReference type="Proteomes" id="UP000031561">
    <property type="component" value="Unassembled WGS sequence"/>
</dbReference>
<keyword evidence="3 5" id="KW-0732">Signal</keyword>
<dbReference type="AlphaFoldDB" id="A0ABD4SYS4"/>
<dbReference type="SUPFAM" id="SSF53850">
    <property type="entry name" value="Periplasmic binding protein-like II"/>
    <property type="match status" value="1"/>
</dbReference>
<comment type="similarity">
    <text evidence="1 4">Belongs to the bacterial solute-binding protein 3 family.</text>
</comment>
<dbReference type="PROSITE" id="PS51257">
    <property type="entry name" value="PROKAR_LIPOPROTEIN"/>
    <property type="match status" value="1"/>
</dbReference>
<dbReference type="PANTHER" id="PTHR30085">
    <property type="entry name" value="AMINO ACID ABC TRANSPORTER PERMEASE"/>
    <property type="match status" value="1"/>
</dbReference>
<dbReference type="CDD" id="cd13692">
    <property type="entry name" value="PBP2_BztA"/>
    <property type="match status" value="1"/>
</dbReference>
<dbReference type="PANTHER" id="PTHR30085:SF7">
    <property type="entry name" value="AMINO-ACID ABC TRANSPORTER-BINDING PROTEIN YHDW-RELATED"/>
    <property type="match status" value="1"/>
</dbReference>
<dbReference type="InterPro" id="IPR001638">
    <property type="entry name" value="Solute-binding_3/MltF_N"/>
</dbReference>
<evidence type="ECO:0000313" key="8">
    <source>
        <dbReference type="Proteomes" id="UP000031561"/>
    </source>
</evidence>
<dbReference type="RefSeq" id="WP_166279105.1">
    <property type="nucleotide sequence ID" value="NZ_JTHE03000009.1"/>
</dbReference>
<dbReference type="InterPro" id="IPR018313">
    <property type="entry name" value="SBP_3_CS"/>
</dbReference>
<feature type="signal peptide" evidence="5">
    <location>
        <begin position="1"/>
        <end position="29"/>
    </location>
</feature>
<keyword evidence="2" id="KW-0813">Transport</keyword>
<accession>A0ABD4SYS4</accession>
<evidence type="ECO:0000256" key="5">
    <source>
        <dbReference type="SAM" id="SignalP"/>
    </source>
</evidence>
<feature type="domain" description="Solute-binding protein family 3/N-terminal" evidence="6">
    <location>
        <begin position="45"/>
        <end position="272"/>
    </location>
</feature>
<dbReference type="SMART" id="SM00062">
    <property type="entry name" value="PBPb"/>
    <property type="match status" value="1"/>
</dbReference>
<organism evidence="7 8">
    <name type="scientific">Lyngbya confervoides BDU141951</name>
    <dbReference type="NCBI Taxonomy" id="1574623"/>
    <lineage>
        <taxon>Bacteria</taxon>
        <taxon>Bacillati</taxon>
        <taxon>Cyanobacteriota</taxon>
        <taxon>Cyanophyceae</taxon>
        <taxon>Oscillatoriophycideae</taxon>
        <taxon>Oscillatoriales</taxon>
        <taxon>Microcoleaceae</taxon>
        <taxon>Lyngbya</taxon>
    </lineage>
</organism>
<dbReference type="Pfam" id="PF00497">
    <property type="entry name" value="SBP_bac_3"/>
    <property type="match status" value="1"/>
</dbReference>
<evidence type="ECO:0000256" key="2">
    <source>
        <dbReference type="ARBA" id="ARBA00022448"/>
    </source>
</evidence>
<dbReference type="PROSITE" id="PS01039">
    <property type="entry name" value="SBP_BACTERIAL_3"/>
    <property type="match status" value="1"/>
</dbReference>
<evidence type="ECO:0000259" key="6">
    <source>
        <dbReference type="SMART" id="SM00062"/>
    </source>
</evidence>
<gene>
    <name evidence="7" type="ORF">QQ91_0001540</name>
</gene>